<dbReference type="InterPro" id="IPR023587">
    <property type="entry name" value="Metalthion_dom_sf_vert"/>
</dbReference>
<dbReference type="GO" id="GO:0046872">
    <property type="term" value="F:metal ion binding"/>
    <property type="evidence" value="ECO:0007669"/>
    <property type="project" value="UniProtKB-KW"/>
</dbReference>
<dbReference type="PANTHER" id="PTHR23299">
    <property type="entry name" value="METALLOTHIONEIN"/>
    <property type="match status" value="1"/>
</dbReference>
<dbReference type="AlphaFoldDB" id="A0A7N4Q000"/>
<dbReference type="Pfam" id="PF00131">
    <property type="entry name" value="Metallothio"/>
    <property type="match status" value="2"/>
</dbReference>
<keyword evidence="5" id="KW-1185">Reference proteome</keyword>
<evidence type="ECO:0000256" key="2">
    <source>
        <dbReference type="ARBA" id="ARBA00022723"/>
    </source>
</evidence>
<sequence length="124" mass="12978">MDPNCSCENGGSCTCADACKCTSCRCTSCKKSEYFAGWGAGEKGKYFSWVEPNNLAPTERILGSPGRPMESFPSGTNGPSQVPLTLISYLSFSGCCSCCPAGCGKCAQGCICKEPQTESCSCCQ</sequence>
<dbReference type="GO" id="GO:0006882">
    <property type="term" value="P:intracellular zinc ion homeostasis"/>
    <property type="evidence" value="ECO:0007669"/>
    <property type="project" value="TreeGrafter"/>
</dbReference>
<accession>A0A7N4Q000</accession>
<dbReference type="InParanoid" id="A0A7N4Q000"/>
<dbReference type="GeneTree" id="ENSGT00950000182967"/>
<reference evidence="4 5" key="1">
    <citation type="journal article" date="2011" name="Proc. Natl. Acad. Sci. U.S.A.">
        <title>Genetic diversity and population structure of the endangered marsupial Sarcophilus harrisii (Tasmanian devil).</title>
        <authorList>
            <person name="Miller W."/>
            <person name="Hayes V.M."/>
            <person name="Ratan A."/>
            <person name="Petersen D.C."/>
            <person name="Wittekindt N.E."/>
            <person name="Miller J."/>
            <person name="Walenz B."/>
            <person name="Knight J."/>
            <person name="Qi J."/>
            <person name="Zhao F."/>
            <person name="Wang Q."/>
            <person name="Bedoya-Reina O.C."/>
            <person name="Katiyar N."/>
            <person name="Tomsho L.P."/>
            <person name="Kasson L.M."/>
            <person name="Hardie R.A."/>
            <person name="Woodbridge P."/>
            <person name="Tindall E.A."/>
            <person name="Bertelsen M.F."/>
            <person name="Dixon D."/>
            <person name="Pyecroft S."/>
            <person name="Helgen K.M."/>
            <person name="Lesk A.M."/>
            <person name="Pringle T.H."/>
            <person name="Patterson N."/>
            <person name="Zhang Y."/>
            <person name="Kreiss A."/>
            <person name="Woods G.M."/>
            <person name="Jones M.E."/>
            <person name="Schuster S.C."/>
        </authorList>
    </citation>
    <scope>NUCLEOTIDE SEQUENCE [LARGE SCALE GENOMIC DNA]</scope>
</reference>
<reference evidence="4" key="3">
    <citation type="submission" date="2025-09" db="UniProtKB">
        <authorList>
            <consortium name="Ensembl"/>
        </authorList>
    </citation>
    <scope>IDENTIFICATION</scope>
</reference>
<evidence type="ECO:0000256" key="3">
    <source>
        <dbReference type="ARBA" id="ARBA00022851"/>
    </source>
</evidence>
<dbReference type="InterPro" id="IPR000006">
    <property type="entry name" value="Metalthion_vert"/>
</dbReference>
<keyword evidence="2" id="KW-0479">Metal-binding</keyword>
<dbReference type="GO" id="GO:0005737">
    <property type="term" value="C:cytoplasm"/>
    <property type="evidence" value="ECO:0007669"/>
    <property type="project" value="TreeGrafter"/>
</dbReference>
<dbReference type="GO" id="GO:0071276">
    <property type="term" value="P:cellular response to cadmium ion"/>
    <property type="evidence" value="ECO:0007669"/>
    <property type="project" value="TreeGrafter"/>
</dbReference>
<dbReference type="InterPro" id="IPR018064">
    <property type="entry name" value="Metalthion_vert_metal_BS"/>
</dbReference>
<organism evidence="4 5">
    <name type="scientific">Sarcophilus harrisii</name>
    <name type="common">Tasmanian devil</name>
    <name type="synonym">Sarcophilus laniarius</name>
    <dbReference type="NCBI Taxonomy" id="9305"/>
    <lineage>
        <taxon>Eukaryota</taxon>
        <taxon>Metazoa</taxon>
        <taxon>Chordata</taxon>
        <taxon>Craniata</taxon>
        <taxon>Vertebrata</taxon>
        <taxon>Euteleostomi</taxon>
        <taxon>Mammalia</taxon>
        <taxon>Metatheria</taxon>
        <taxon>Dasyuromorphia</taxon>
        <taxon>Dasyuridae</taxon>
        <taxon>Sarcophilus</taxon>
    </lineage>
</organism>
<comment type="similarity">
    <text evidence="1">Belongs to the metallothionein superfamily. Type 1 family.</text>
</comment>
<dbReference type="PANTHER" id="PTHR23299:SF24">
    <property type="entry name" value="METALLOTHIONEIN-1X"/>
    <property type="match status" value="1"/>
</dbReference>
<dbReference type="Proteomes" id="UP000007648">
    <property type="component" value="Unassembled WGS sequence"/>
</dbReference>
<dbReference type="SUPFAM" id="SSF57868">
    <property type="entry name" value="Metallothionein"/>
    <property type="match status" value="2"/>
</dbReference>
<gene>
    <name evidence="4" type="primary">LOC105751160</name>
</gene>
<proteinExistence type="inferred from homology"/>
<dbReference type="GO" id="GO:0010273">
    <property type="term" value="P:detoxification of copper ion"/>
    <property type="evidence" value="ECO:0007669"/>
    <property type="project" value="TreeGrafter"/>
</dbReference>
<evidence type="ECO:0000313" key="4">
    <source>
        <dbReference type="Ensembl" id="ENSSHAP00000044906.1"/>
    </source>
</evidence>
<protein>
    <recommendedName>
        <fullName evidence="6">Metallothionein</fullName>
    </recommendedName>
</protein>
<dbReference type="Gene3D" id="4.10.10.10">
    <property type="entry name" value="Metallothionein Isoform II"/>
    <property type="match status" value="2"/>
</dbReference>
<dbReference type="Ensembl" id="ENSSHAT00000046367.1">
    <property type="protein sequence ID" value="ENSSHAP00000044906.1"/>
    <property type="gene ID" value="ENSSHAG00000027119.1"/>
</dbReference>
<evidence type="ECO:0008006" key="6">
    <source>
        <dbReference type="Google" id="ProtNLM"/>
    </source>
</evidence>
<evidence type="ECO:0000313" key="5">
    <source>
        <dbReference type="Proteomes" id="UP000007648"/>
    </source>
</evidence>
<evidence type="ECO:0000256" key="1">
    <source>
        <dbReference type="ARBA" id="ARBA00007283"/>
    </source>
</evidence>
<dbReference type="PROSITE" id="PS00203">
    <property type="entry name" value="METALLOTHIONEIN_VRT"/>
    <property type="match status" value="1"/>
</dbReference>
<dbReference type="GO" id="GO:0071280">
    <property type="term" value="P:cellular response to copper ion"/>
    <property type="evidence" value="ECO:0007669"/>
    <property type="project" value="TreeGrafter"/>
</dbReference>
<name>A0A7N4Q000_SARHA</name>
<reference evidence="4" key="2">
    <citation type="submission" date="2025-08" db="UniProtKB">
        <authorList>
            <consortium name="Ensembl"/>
        </authorList>
    </citation>
    <scope>IDENTIFICATION</scope>
</reference>
<dbReference type="GO" id="GO:0005634">
    <property type="term" value="C:nucleus"/>
    <property type="evidence" value="ECO:0007669"/>
    <property type="project" value="TreeGrafter"/>
</dbReference>
<dbReference type="InterPro" id="IPR017854">
    <property type="entry name" value="Metalthion_dom_sf"/>
</dbReference>
<keyword evidence="3" id="KW-0480">Metal-thiolate cluster</keyword>
<dbReference type="GO" id="GO:0071294">
    <property type="term" value="P:cellular response to zinc ion"/>
    <property type="evidence" value="ECO:0007669"/>
    <property type="project" value="TreeGrafter"/>
</dbReference>